<feature type="region of interest" description="Disordered" evidence="1">
    <location>
        <begin position="45"/>
        <end position="96"/>
    </location>
</feature>
<accession>A0AA39JIR8</accession>
<comment type="caution">
    <text evidence="2">The sequence shown here is derived from an EMBL/GenBank/DDBJ whole genome shotgun (WGS) entry which is preliminary data.</text>
</comment>
<protein>
    <submittedName>
        <fullName evidence="2">Uncharacterized protein</fullName>
    </submittedName>
</protein>
<dbReference type="GeneID" id="85353681"/>
<evidence type="ECO:0000256" key="1">
    <source>
        <dbReference type="SAM" id="MobiDB-lite"/>
    </source>
</evidence>
<name>A0AA39JIR8_ARMTA</name>
<evidence type="ECO:0000313" key="2">
    <source>
        <dbReference type="EMBL" id="KAK0443408.1"/>
    </source>
</evidence>
<reference evidence="2" key="1">
    <citation type="submission" date="2023-06" db="EMBL/GenBank/DDBJ databases">
        <authorList>
            <consortium name="Lawrence Berkeley National Laboratory"/>
            <person name="Ahrendt S."/>
            <person name="Sahu N."/>
            <person name="Indic B."/>
            <person name="Wong-Bajracharya J."/>
            <person name="Merenyi Z."/>
            <person name="Ke H.-M."/>
            <person name="Monk M."/>
            <person name="Kocsube S."/>
            <person name="Drula E."/>
            <person name="Lipzen A."/>
            <person name="Balint B."/>
            <person name="Henrissat B."/>
            <person name="Andreopoulos B."/>
            <person name="Martin F.M."/>
            <person name="Harder C.B."/>
            <person name="Rigling D."/>
            <person name="Ford K.L."/>
            <person name="Foster G.D."/>
            <person name="Pangilinan J."/>
            <person name="Papanicolaou A."/>
            <person name="Barry K."/>
            <person name="LaButti K."/>
            <person name="Viragh M."/>
            <person name="Koriabine M."/>
            <person name="Yan M."/>
            <person name="Riley R."/>
            <person name="Champramary S."/>
            <person name="Plett K.L."/>
            <person name="Tsai I.J."/>
            <person name="Slot J."/>
            <person name="Sipos G."/>
            <person name="Plett J."/>
            <person name="Nagy L.G."/>
            <person name="Grigoriev I.V."/>
        </authorList>
    </citation>
    <scope>NUCLEOTIDE SEQUENCE</scope>
    <source>
        <strain evidence="2">CCBAS 213</strain>
    </source>
</reference>
<proteinExistence type="predicted"/>
<gene>
    <name evidence="2" type="ORF">EV420DRAFT_1484935</name>
</gene>
<sequence length="141" mass="15274">MPIISAIASSEIKASIWCDTSLIFPIKMPSDIVGDSPNLVSKSSANASLLQQDDPGVKVPSPREGGIENPSPAAEAQTSHVEDEEPTPICEEHHAPRPWASMVVETTKDFMDLEDLDVHCIITATEGRVYLSISIRYTGEN</sequence>
<dbReference type="Proteomes" id="UP001175211">
    <property type="component" value="Unassembled WGS sequence"/>
</dbReference>
<keyword evidence="3" id="KW-1185">Reference proteome</keyword>
<organism evidence="2 3">
    <name type="scientific">Armillaria tabescens</name>
    <name type="common">Ringless honey mushroom</name>
    <name type="synonym">Agaricus tabescens</name>
    <dbReference type="NCBI Taxonomy" id="1929756"/>
    <lineage>
        <taxon>Eukaryota</taxon>
        <taxon>Fungi</taxon>
        <taxon>Dikarya</taxon>
        <taxon>Basidiomycota</taxon>
        <taxon>Agaricomycotina</taxon>
        <taxon>Agaricomycetes</taxon>
        <taxon>Agaricomycetidae</taxon>
        <taxon>Agaricales</taxon>
        <taxon>Marasmiineae</taxon>
        <taxon>Physalacriaceae</taxon>
        <taxon>Desarmillaria</taxon>
    </lineage>
</organism>
<dbReference type="RefSeq" id="XP_060324727.1">
    <property type="nucleotide sequence ID" value="XM_060470133.1"/>
</dbReference>
<dbReference type="AlphaFoldDB" id="A0AA39JIR8"/>
<dbReference type="EMBL" id="JAUEPS010000058">
    <property type="protein sequence ID" value="KAK0443408.1"/>
    <property type="molecule type" value="Genomic_DNA"/>
</dbReference>
<evidence type="ECO:0000313" key="3">
    <source>
        <dbReference type="Proteomes" id="UP001175211"/>
    </source>
</evidence>